<evidence type="ECO:0000256" key="2">
    <source>
        <dbReference type="ARBA" id="ARBA00023015"/>
    </source>
</evidence>
<feature type="domain" description="HTH lysR-type" evidence="6">
    <location>
        <begin position="7"/>
        <end position="64"/>
    </location>
</feature>
<keyword evidence="2" id="KW-0805">Transcription regulation</keyword>
<evidence type="ECO:0000256" key="5">
    <source>
        <dbReference type="SAM" id="MobiDB-lite"/>
    </source>
</evidence>
<keyword evidence="4" id="KW-0804">Transcription</keyword>
<evidence type="ECO:0000256" key="1">
    <source>
        <dbReference type="ARBA" id="ARBA00009437"/>
    </source>
</evidence>
<feature type="region of interest" description="Disordered" evidence="5">
    <location>
        <begin position="303"/>
        <end position="324"/>
    </location>
</feature>
<dbReference type="EMBL" id="JABBFZ010000006">
    <property type="protein sequence ID" value="NML31933.1"/>
    <property type="molecule type" value="Genomic_DNA"/>
</dbReference>
<feature type="compositionally biased region" description="Polar residues" evidence="5">
    <location>
        <begin position="315"/>
        <end position="324"/>
    </location>
</feature>
<dbReference type="InterPro" id="IPR050950">
    <property type="entry name" value="HTH-type_LysR_regulators"/>
</dbReference>
<accession>A0A7X9X5N3</accession>
<dbReference type="PROSITE" id="PS50931">
    <property type="entry name" value="HTH_LYSR"/>
    <property type="match status" value="1"/>
</dbReference>
<evidence type="ECO:0000256" key="4">
    <source>
        <dbReference type="ARBA" id="ARBA00023163"/>
    </source>
</evidence>
<sequence>MDWTHRLRLRHLHVLLSLAATGNLSQSATALNSTQPGLSKWLKELEEDVGLPLFERHARGLRPTVYGEALIQHARRIEARLDNARDDMQALRDGGSGLVSIGTSGVAAADTVPLAVSRLLQQMPRAHVRLQESTMNQLLPQLARGELDIVVGRSAQHNDNPEIRVETLYMEPINLVARPGHPLVARGALDWDDVFDYSWIVWPQGTPVRNAMDNALAEAGRTMPAHVVESNSSILNITLLNHTDLLGVASHRAALRFERLNSVRILQIELAGEGAVSMYWREENRDRAAVALAIESLRECARGLPDEDDDGQSARGLTTSADRA</sequence>
<organism evidence="7 8">
    <name type="scientific">Paraburkholderia antibiotica</name>
    <dbReference type="NCBI Taxonomy" id="2728839"/>
    <lineage>
        <taxon>Bacteria</taxon>
        <taxon>Pseudomonadati</taxon>
        <taxon>Pseudomonadota</taxon>
        <taxon>Betaproteobacteria</taxon>
        <taxon>Burkholderiales</taxon>
        <taxon>Burkholderiaceae</taxon>
        <taxon>Paraburkholderia</taxon>
    </lineage>
</organism>
<evidence type="ECO:0000313" key="7">
    <source>
        <dbReference type="EMBL" id="NML31933.1"/>
    </source>
</evidence>
<dbReference type="PRINTS" id="PR00039">
    <property type="entry name" value="HTHLYSR"/>
</dbReference>
<reference evidence="7 8" key="1">
    <citation type="submission" date="2020-04" db="EMBL/GenBank/DDBJ databases">
        <title>Paraburkholderia sp. G-4-1-8 isolated from soil.</title>
        <authorList>
            <person name="Dahal R.H."/>
        </authorList>
    </citation>
    <scope>NUCLEOTIDE SEQUENCE [LARGE SCALE GENOMIC DNA]</scope>
    <source>
        <strain evidence="7 8">G-4-1-8</strain>
    </source>
</reference>
<dbReference type="InterPro" id="IPR036390">
    <property type="entry name" value="WH_DNA-bd_sf"/>
</dbReference>
<evidence type="ECO:0000259" key="6">
    <source>
        <dbReference type="PROSITE" id="PS50931"/>
    </source>
</evidence>
<comment type="similarity">
    <text evidence="1">Belongs to the LysR transcriptional regulatory family.</text>
</comment>
<evidence type="ECO:0000313" key="8">
    <source>
        <dbReference type="Proteomes" id="UP000583127"/>
    </source>
</evidence>
<dbReference type="Pfam" id="PF00126">
    <property type="entry name" value="HTH_1"/>
    <property type="match status" value="1"/>
</dbReference>
<dbReference type="GO" id="GO:0003700">
    <property type="term" value="F:DNA-binding transcription factor activity"/>
    <property type="evidence" value="ECO:0007669"/>
    <property type="project" value="InterPro"/>
</dbReference>
<dbReference type="InterPro" id="IPR000847">
    <property type="entry name" value="LysR_HTH_N"/>
</dbReference>
<dbReference type="Gene3D" id="3.40.190.290">
    <property type="match status" value="1"/>
</dbReference>
<dbReference type="GO" id="GO:0003677">
    <property type="term" value="F:DNA binding"/>
    <property type="evidence" value="ECO:0007669"/>
    <property type="project" value="UniProtKB-KW"/>
</dbReference>
<dbReference type="GO" id="GO:0005829">
    <property type="term" value="C:cytosol"/>
    <property type="evidence" value="ECO:0007669"/>
    <property type="project" value="TreeGrafter"/>
</dbReference>
<gene>
    <name evidence="7" type="ORF">HHL14_13935</name>
</gene>
<dbReference type="SUPFAM" id="SSF46785">
    <property type="entry name" value="Winged helix' DNA-binding domain"/>
    <property type="match status" value="1"/>
</dbReference>
<comment type="caution">
    <text evidence="7">The sequence shown here is derived from an EMBL/GenBank/DDBJ whole genome shotgun (WGS) entry which is preliminary data.</text>
</comment>
<evidence type="ECO:0000256" key="3">
    <source>
        <dbReference type="ARBA" id="ARBA00023125"/>
    </source>
</evidence>
<dbReference type="SUPFAM" id="SSF53850">
    <property type="entry name" value="Periplasmic binding protein-like II"/>
    <property type="match status" value="1"/>
</dbReference>
<keyword evidence="3" id="KW-0238">DNA-binding</keyword>
<dbReference type="RefSeq" id="WP_169498178.1">
    <property type="nucleotide sequence ID" value="NZ_JABBFZ010000006.1"/>
</dbReference>
<name>A0A7X9X5N3_9BURK</name>
<keyword evidence="8" id="KW-1185">Reference proteome</keyword>
<dbReference type="Gene3D" id="1.10.10.10">
    <property type="entry name" value="Winged helix-like DNA-binding domain superfamily/Winged helix DNA-binding domain"/>
    <property type="match status" value="1"/>
</dbReference>
<proteinExistence type="inferred from homology"/>
<dbReference type="PANTHER" id="PTHR30419">
    <property type="entry name" value="HTH-TYPE TRANSCRIPTIONAL REGULATOR YBHD"/>
    <property type="match status" value="1"/>
</dbReference>
<dbReference type="Proteomes" id="UP000583127">
    <property type="component" value="Unassembled WGS sequence"/>
</dbReference>
<dbReference type="Pfam" id="PF03466">
    <property type="entry name" value="LysR_substrate"/>
    <property type="match status" value="1"/>
</dbReference>
<dbReference type="PANTHER" id="PTHR30419:SF8">
    <property type="entry name" value="NITROGEN ASSIMILATION TRANSCRIPTIONAL ACTIVATOR-RELATED"/>
    <property type="match status" value="1"/>
</dbReference>
<dbReference type="AlphaFoldDB" id="A0A7X9X5N3"/>
<protein>
    <submittedName>
        <fullName evidence="7">LysR family transcriptional regulator</fullName>
    </submittedName>
</protein>
<dbReference type="InterPro" id="IPR005119">
    <property type="entry name" value="LysR_subst-bd"/>
</dbReference>
<dbReference type="InterPro" id="IPR036388">
    <property type="entry name" value="WH-like_DNA-bd_sf"/>
</dbReference>